<dbReference type="Proteomes" id="UP001396898">
    <property type="component" value="Unassembled WGS sequence"/>
</dbReference>
<keyword evidence="3" id="KW-0999">Mitochondrion inner membrane</keyword>
<keyword evidence="6" id="KW-1185">Reference proteome</keyword>
<comment type="similarity">
    <text evidence="2">Belongs to the AAA ATPase family. BCS1 subfamily.</text>
</comment>
<evidence type="ECO:0000256" key="3">
    <source>
        <dbReference type="ARBA" id="ARBA00022792"/>
    </source>
</evidence>
<evidence type="ECO:0000256" key="1">
    <source>
        <dbReference type="ARBA" id="ARBA00004434"/>
    </source>
</evidence>
<keyword evidence="3" id="KW-0472">Membrane</keyword>
<dbReference type="InterPro" id="IPR003959">
    <property type="entry name" value="ATPase_AAA_core"/>
</dbReference>
<comment type="subcellular location">
    <subcellularLocation>
        <location evidence="1">Mitochondrion inner membrane</location>
        <topology evidence="1">Single-pass membrane protein</topology>
    </subcellularLocation>
</comment>
<dbReference type="InterPro" id="IPR003593">
    <property type="entry name" value="AAA+_ATPase"/>
</dbReference>
<dbReference type="Gene3D" id="3.40.50.300">
    <property type="entry name" value="P-loop containing nucleotide triphosphate hydrolases"/>
    <property type="match status" value="1"/>
</dbReference>
<accession>A0ABR1RLR8</accession>
<dbReference type="InterPro" id="IPR027417">
    <property type="entry name" value="P-loop_NTPase"/>
</dbReference>
<evidence type="ECO:0000256" key="2">
    <source>
        <dbReference type="ARBA" id="ARBA00007448"/>
    </source>
</evidence>
<keyword evidence="3" id="KW-0496">Mitochondrion</keyword>
<reference evidence="5 6" key="1">
    <citation type="submission" date="2023-01" db="EMBL/GenBank/DDBJ databases">
        <title>Analysis of 21 Apiospora genomes using comparative genomics revels a genus with tremendous synthesis potential of carbohydrate active enzymes and secondary metabolites.</title>
        <authorList>
            <person name="Sorensen T."/>
        </authorList>
    </citation>
    <scope>NUCLEOTIDE SEQUENCE [LARGE SCALE GENOMIC DNA]</scope>
    <source>
        <strain evidence="5 6">CBS 20057</strain>
    </source>
</reference>
<dbReference type="EMBL" id="JAQQWI010000012">
    <property type="protein sequence ID" value="KAK8015807.1"/>
    <property type="molecule type" value="Genomic_DNA"/>
</dbReference>
<dbReference type="PANTHER" id="PTHR23070">
    <property type="entry name" value="BCS1 AAA-TYPE ATPASE"/>
    <property type="match status" value="1"/>
</dbReference>
<evidence type="ECO:0000313" key="6">
    <source>
        <dbReference type="Proteomes" id="UP001396898"/>
    </source>
</evidence>
<dbReference type="Pfam" id="PF08740">
    <property type="entry name" value="BCS1_N"/>
    <property type="match status" value="1"/>
</dbReference>
<name>A0ABR1RLR8_9PEZI</name>
<comment type="caution">
    <text evidence="5">The sequence shown here is derived from an EMBL/GenBank/DDBJ whole genome shotgun (WGS) entry which is preliminary data.</text>
</comment>
<protein>
    <recommendedName>
        <fullName evidence="4">AAA+ ATPase domain-containing protein</fullName>
    </recommendedName>
</protein>
<evidence type="ECO:0000259" key="4">
    <source>
        <dbReference type="SMART" id="SM00382"/>
    </source>
</evidence>
<dbReference type="SUPFAM" id="SSF52540">
    <property type="entry name" value="P-loop containing nucleoside triphosphate hydrolases"/>
    <property type="match status" value="1"/>
</dbReference>
<dbReference type="InterPro" id="IPR014851">
    <property type="entry name" value="BCS1_N"/>
</dbReference>
<organism evidence="5 6">
    <name type="scientific">Apiospora marii</name>
    <dbReference type="NCBI Taxonomy" id="335849"/>
    <lineage>
        <taxon>Eukaryota</taxon>
        <taxon>Fungi</taxon>
        <taxon>Dikarya</taxon>
        <taxon>Ascomycota</taxon>
        <taxon>Pezizomycotina</taxon>
        <taxon>Sordariomycetes</taxon>
        <taxon>Xylariomycetidae</taxon>
        <taxon>Amphisphaeriales</taxon>
        <taxon>Apiosporaceae</taxon>
        <taxon>Apiospora</taxon>
    </lineage>
</organism>
<evidence type="ECO:0000313" key="5">
    <source>
        <dbReference type="EMBL" id="KAK8015807.1"/>
    </source>
</evidence>
<dbReference type="InterPro" id="IPR050747">
    <property type="entry name" value="Mitochondrial_chaperone_BCS1"/>
</dbReference>
<feature type="domain" description="AAA+ ATPase" evidence="4">
    <location>
        <begin position="290"/>
        <end position="401"/>
    </location>
</feature>
<proteinExistence type="inferred from homology"/>
<dbReference type="SMART" id="SM00382">
    <property type="entry name" value="AAA"/>
    <property type="match status" value="1"/>
</dbReference>
<sequence>MASHAPTTINAVSGGDPTIPPDTIESIKSRFGPFVAQFAEVWLNDFLGRYHQHSPLAAMVITTCLCVLVSNYSFVSSLPGKLARLVVSSVTSSIVVRQTDTVALEVIKWIMVHIVLPRRPKTLLAVSNKPMYLTNDKDGDHGYGLCYGMSNNKKEKKSPRQDPNEIRYYPGQHKAWFFRGWRLFMVQMPKDPGGQEQRLEISTLGFSCQPIMDFMDECRAWAAASERTADHIRIYMTSKYGSFSKVIHMPLRGLDTIYLDEKLKQDLLDDMANYLHPESERYYREKGNPYRRGYLLHGPPGTGKSSLVNALAGHFDLPVYTVDLGSVDDDISLQQMFKSIQPRSIVLLEDIDANQIATSRKYLARFSGGASITLSGLLNTLDDALKRPGRADRHFYIGPLTKRSAKDMFLHQLGDDHGNTSRDGQSDIGDKALLEEMADKFSQSIPEDLITPATPCWSVP</sequence>
<gene>
    <name evidence="5" type="ORF">PG991_008695</name>
</gene>
<dbReference type="Pfam" id="PF00004">
    <property type="entry name" value="AAA"/>
    <property type="match status" value="1"/>
</dbReference>